<dbReference type="InterPro" id="IPR056563">
    <property type="entry name" value="LysM3_LYK4_5"/>
</dbReference>
<proteinExistence type="predicted"/>
<dbReference type="Proteomes" id="UP000631114">
    <property type="component" value="Unassembled WGS sequence"/>
</dbReference>
<dbReference type="InterPro" id="IPR036779">
    <property type="entry name" value="LysM_dom_sf"/>
</dbReference>
<dbReference type="Pfam" id="PF00069">
    <property type="entry name" value="Pkinase"/>
    <property type="match status" value="1"/>
</dbReference>
<keyword evidence="7 11" id="KW-1133">Transmembrane helix</keyword>
<evidence type="ECO:0000256" key="7">
    <source>
        <dbReference type="ARBA" id="ARBA00022989"/>
    </source>
</evidence>
<keyword evidence="8 11" id="KW-0472">Membrane</keyword>
<evidence type="ECO:0000256" key="10">
    <source>
        <dbReference type="SAM" id="MobiDB-lite"/>
    </source>
</evidence>
<evidence type="ECO:0000256" key="11">
    <source>
        <dbReference type="SAM" id="Phobius"/>
    </source>
</evidence>
<dbReference type="SUPFAM" id="SSF56112">
    <property type="entry name" value="Protein kinase-like (PK-like)"/>
    <property type="match status" value="1"/>
</dbReference>
<name>A0A835LFL9_9MAGN</name>
<sequence length="658" mass="72974">MITPNTFLFMFIYVGTFFQITYSQQRYLANKQLACERFDNTTNGSLCNGVQTSCLSYVTFRAQPPYDSAPYIGALLNSEASMIAQLNNITDVEKIPTNRLIIVPVTNCSCSGQFYQHNSTYDLKYSTETYFSLANNTYQGLTTCQSLINQNPYDARKLVVGTQLSIPLRCACPTRNQTDNGVKYLLSYLVTWRDSISAIGEKFGVDEESIKSANLLSDNDLIFPFTPVLVPLKAQPRLISIARKPPPPPSPTINVPTPTVNSSNSSSSKTKIWLFIGIGVGSVLLLALLGFFLWFVCYRRPSQPVSQGKMVPVSSDYTSAPERNYESSVVTAENVRLIMDSVVKVYNFEDLQKATGYFSEDKRISGSVYLGVIKGDNAAIKRVKGDAVNEINILKQISHSSVVRLSGYCMHEGNAYLVYEFVENGSLSDLLHESESCETPTVRLEWKQRVQIAYDVADGLNYLHNYANPPYIHKNLKSSNILLNGGFRAKIINFGMARTAGSEEEGEKGLQLTRHVVGTQGYMAPEYMKDGVVTPKMDVFAFGVVMLELLSGKEAVTFSDANGNDGKNVNAELLLLSINQVLEGENVREKLKIFIDPSLRGEYPLDLAFSVAQLAKNCVAKDLNSRPSMFDVFISLSKILSSSLDWDPSDELETSTIL</sequence>
<dbReference type="EMBL" id="JADFTS010000009">
    <property type="protein sequence ID" value="KAF9590064.1"/>
    <property type="molecule type" value="Genomic_DNA"/>
</dbReference>
<dbReference type="PANTHER" id="PTHR45927">
    <property type="entry name" value="LYSM-DOMAIN RECEPTOR-LIKE KINASE-RELATED"/>
    <property type="match status" value="1"/>
</dbReference>
<dbReference type="InterPro" id="IPR056561">
    <property type="entry name" value="NFP_LYK_LysM1"/>
</dbReference>
<keyword evidence="3 11" id="KW-0812">Transmembrane</keyword>
<dbReference type="PANTHER" id="PTHR45927:SF6">
    <property type="entry name" value="PROTEIN LYK5"/>
    <property type="match status" value="1"/>
</dbReference>
<evidence type="ECO:0000256" key="2">
    <source>
        <dbReference type="ARBA" id="ARBA00022475"/>
    </source>
</evidence>
<dbReference type="Pfam" id="PF23446">
    <property type="entry name" value="LysM1_NFP_LYK"/>
    <property type="match status" value="1"/>
</dbReference>
<dbReference type="InterPro" id="IPR056562">
    <property type="entry name" value="LysM2_CERK1_LYK3_4_5"/>
</dbReference>
<evidence type="ECO:0000313" key="14">
    <source>
        <dbReference type="EMBL" id="KAF9590064.1"/>
    </source>
</evidence>
<feature type="compositionally biased region" description="Low complexity" evidence="10">
    <location>
        <begin position="252"/>
        <end position="262"/>
    </location>
</feature>
<dbReference type="Pfam" id="PF23473">
    <property type="entry name" value="LysM3_LYK4_5"/>
    <property type="match status" value="1"/>
</dbReference>
<comment type="caution">
    <text evidence="14">The sequence shown here is derived from an EMBL/GenBank/DDBJ whole genome shotgun (WGS) entry which is preliminary data.</text>
</comment>
<evidence type="ECO:0000256" key="3">
    <source>
        <dbReference type="ARBA" id="ARBA00022692"/>
    </source>
</evidence>
<dbReference type="InterPro" id="IPR052611">
    <property type="entry name" value="Plant_RLK_LysM"/>
</dbReference>
<feature type="region of interest" description="Disordered" evidence="10">
    <location>
        <begin position="243"/>
        <end position="262"/>
    </location>
</feature>
<keyword evidence="15" id="KW-1185">Reference proteome</keyword>
<dbReference type="FunFam" id="1.10.510.10:FF:000468">
    <property type="entry name" value="PTI1-like tyrosine-protein kinase 3"/>
    <property type="match status" value="1"/>
</dbReference>
<evidence type="ECO:0000256" key="4">
    <source>
        <dbReference type="ARBA" id="ARBA00022729"/>
    </source>
</evidence>
<organism evidence="14 15">
    <name type="scientific">Coptis chinensis</name>
    <dbReference type="NCBI Taxonomy" id="261450"/>
    <lineage>
        <taxon>Eukaryota</taxon>
        <taxon>Viridiplantae</taxon>
        <taxon>Streptophyta</taxon>
        <taxon>Embryophyta</taxon>
        <taxon>Tracheophyta</taxon>
        <taxon>Spermatophyta</taxon>
        <taxon>Magnoliopsida</taxon>
        <taxon>Ranunculales</taxon>
        <taxon>Ranunculaceae</taxon>
        <taxon>Coptidoideae</taxon>
        <taxon>Coptis</taxon>
    </lineage>
</organism>
<evidence type="ECO:0000256" key="6">
    <source>
        <dbReference type="ARBA" id="ARBA00022840"/>
    </source>
</evidence>
<keyword evidence="4" id="KW-0732">Signal</keyword>
<feature type="transmembrane region" description="Helical" evidence="11">
    <location>
        <begin position="6"/>
        <end position="22"/>
    </location>
</feature>
<keyword evidence="2" id="KW-1003">Cell membrane</keyword>
<dbReference type="AlphaFoldDB" id="A0A835LFL9"/>
<evidence type="ECO:0000256" key="5">
    <source>
        <dbReference type="ARBA" id="ARBA00022741"/>
    </source>
</evidence>
<dbReference type="Gene3D" id="1.10.510.10">
    <property type="entry name" value="Transferase(Phosphotransferase) domain 1"/>
    <property type="match status" value="1"/>
</dbReference>
<dbReference type="InterPro" id="IPR018392">
    <property type="entry name" value="LysM"/>
</dbReference>
<dbReference type="GO" id="GO:0005524">
    <property type="term" value="F:ATP binding"/>
    <property type="evidence" value="ECO:0007669"/>
    <property type="project" value="UniProtKB-KW"/>
</dbReference>
<keyword evidence="9" id="KW-1015">Disulfide bond</keyword>
<evidence type="ECO:0000256" key="8">
    <source>
        <dbReference type="ARBA" id="ARBA00023136"/>
    </source>
</evidence>
<evidence type="ECO:0000259" key="12">
    <source>
        <dbReference type="PROSITE" id="PS50011"/>
    </source>
</evidence>
<feature type="domain" description="LysM" evidence="13">
    <location>
        <begin position="186"/>
        <end position="230"/>
    </location>
</feature>
<dbReference type="InterPro" id="IPR011009">
    <property type="entry name" value="Kinase-like_dom_sf"/>
</dbReference>
<dbReference type="InterPro" id="IPR000719">
    <property type="entry name" value="Prot_kinase_dom"/>
</dbReference>
<dbReference type="Pfam" id="PF23472">
    <property type="entry name" value="LysM2_CERK1_LYK3_4_5"/>
    <property type="match status" value="1"/>
</dbReference>
<feature type="domain" description="Protein kinase" evidence="12">
    <location>
        <begin position="270"/>
        <end position="640"/>
    </location>
</feature>
<reference evidence="14 15" key="1">
    <citation type="submission" date="2020-10" db="EMBL/GenBank/DDBJ databases">
        <title>The Coptis chinensis genome and diversification of protoberbering-type alkaloids.</title>
        <authorList>
            <person name="Wang B."/>
            <person name="Shu S."/>
            <person name="Song C."/>
            <person name="Liu Y."/>
        </authorList>
    </citation>
    <scope>NUCLEOTIDE SEQUENCE [LARGE SCALE GENOMIC DNA]</scope>
    <source>
        <strain evidence="14">HL-2020</strain>
        <tissue evidence="14">Leaf</tissue>
    </source>
</reference>
<dbReference type="Gene3D" id="3.10.350.10">
    <property type="entry name" value="LysM domain"/>
    <property type="match status" value="1"/>
</dbReference>
<dbReference type="PROSITE" id="PS50011">
    <property type="entry name" value="PROTEIN_KINASE_DOM"/>
    <property type="match status" value="1"/>
</dbReference>
<dbReference type="PROSITE" id="PS51782">
    <property type="entry name" value="LYSM"/>
    <property type="match status" value="1"/>
</dbReference>
<accession>A0A835LFL9</accession>
<protein>
    <submittedName>
        <fullName evidence="14">Uncharacterized protein</fullName>
    </submittedName>
</protein>
<evidence type="ECO:0000313" key="15">
    <source>
        <dbReference type="Proteomes" id="UP000631114"/>
    </source>
</evidence>
<keyword evidence="6" id="KW-0067">ATP-binding</keyword>
<feature type="transmembrane region" description="Helical" evidence="11">
    <location>
        <begin position="272"/>
        <end position="296"/>
    </location>
</feature>
<comment type="subcellular location">
    <subcellularLocation>
        <location evidence="1">Cell membrane</location>
        <topology evidence="1">Single-pass membrane protein</topology>
    </subcellularLocation>
</comment>
<dbReference type="Gene3D" id="3.30.200.20">
    <property type="entry name" value="Phosphorylase Kinase, domain 1"/>
    <property type="match status" value="1"/>
</dbReference>
<keyword evidence="5" id="KW-0547">Nucleotide-binding</keyword>
<evidence type="ECO:0000256" key="1">
    <source>
        <dbReference type="ARBA" id="ARBA00004162"/>
    </source>
</evidence>
<dbReference type="GO" id="GO:0005886">
    <property type="term" value="C:plasma membrane"/>
    <property type="evidence" value="ECO:0007669"/>
    <property type="project" value="UniProtKB-SubCell"/>
</dbReference>
<gene>
    <name evidence="14" type="ORF">IFM89_030376</name>
</gene>
<evidence type="ECO:0000256" key="9">
    <source>
        <dbReference type="ARBA" id="ARBA00023157"/>
    </source>
</evidence>
<dbReference type="OrthoDB" id="4062651at2759"/>
<evidence type="ECO:0000259" key="13">
    <source>
        <dbReference type="PROSITE" id="PS51782"/>
    </source>
</evidence>
<dbReference type="GO" id="GO:0004672">
    <property type="term" value="F:protein kinase activity"/>
    <property type="evidence" value="ECO:0007669"/>
    <property type="project" value="InterPro"/>
</dbReference>